<keyword evidence="2 5" id="KW-0863">Zinc-finger</keyword>
<dbReference type="InterPro" id="IPR041661">
    <property type="entry name" value="ZN622/Rei1/Reh1_Znf-C2H2"/>
</dbReference>
<dbReference type="PROSITE" id="PS00028">
    <property type="entry name" value="ZINC_FINGER_C2H2_1"/>
    <property type="match status" value="2"/>
</dbReference>
<gene>
    <name evidence="7" type="ORF">PYX00_005084</name>
</gene>
<evidence type="ECO:0000256" key="3">
    <source>
        <dbReference type="ARBA" id="ARBA00022833"/>
    </source>
</evidence>
<dbReference type="EMBL" id="JARGDH010000003">
    <property type="protein sequence ID" value="KAL0271938.1"/>
    <property type="molecule type" value="Genomic_DNA"/>
</dbReference>
<proteinExistence type="inferred from homology"/>
<name>A0AAW2HRF7_9NEOP</name>
<evidence type="ECO:0000256" key="1">
    <source>
        <dbReference type="ARBA" id="ARBA00022723"/>
    </source>
</evidence>
<evidence type="ECO:0000256" key="2">
    <source>
        <dbReference type="ARBA" id="ARBA00022771"/>
    </source>
</evidence>
<sequence>MRRIGSVMMETEGACALFGPLTLPVPTRKIDQFHFAPWEVSTCHCVLCDVQFELPKDNDFLLAHLYTSHKLVIADAHLLPSLKGYLDYWKVRFSQQPITDFCTTMVMDNQNYYLLSDAHPEDNQLRRGLLNKRLEWILDYQRKEREDRSFIKSCFFCRHVEKGSRSDFLTHLSYHHNFQLGRPDNLVFIDKLLEKVEEKLNRLECIYCEHMFKDRTVLKEHMRKKFHKRINPKNKEYDPFFVINYLQEDREEESKDKTEDSWSQWREEGSDWSDWQEDPTPIVCLFCTHTCGEWEDILKHMSEEHGFSYKLLMGCYNFYEQVKIVNYIRREVHLFRCHNCNVRFQSREELLEHMSHLRHFTLPARENWDHPEFFFSTYENDSFLCLLEDNEEDPLDQLSTQMLSHCSLETKAAMD</sequence>
<evidence type="ECO:0000256" key="5">
    <source>
        <dbReference type="PROSITE-ProRule" id="PRU00042"/>
    </source>
</evidence>
<organism evidence="7">
    <name type="scientific">Menopon gallinae</name>
    <name type="common">poultry shaft louse</name>
    <dbReference type="NCBI Taxonomy" id="328185"/>
    <lineage>
        <taxon>Eukaryota</taxon>
        <taxon>Metazoa</taxon>
        <taxon>Ecdysozoa</taxon>
        <taxon>Arthropoda</taxon>
        <taxon>Hexapoda</taxon>
        <taxon>Insecta</taxon>
        <taxon>Pterygota</taxon>
        <taxon>Neoptera</taxon>
        <taxon>Paraneoptera</taxon>
        <taxon>Psocodea</taxon>
        <taxon>Troctomorpha</taxon>
        <taxon>Phthiraptera</taxon>
        <taxon>Amblycera</taxon>
        <taxon>Menoponidae</taxon>
        <taxon>Menopon</taxon>
    </lineage>
</organism>
<dbReference type="InterPro" id="IPR040048">
    <property type="entry name" value="ZNF277"/>
</dbReference>
<dbReference type="PROSITE" id="PS50157">
    <property type="entry name" value="ZINC_FINGER_C2H2_2"/>
    <property type="match status" value="2"/>
</dbReference>
<dbReference type="GO" id="GO:0008270">
    <property type="term" value="F:zinc ion binding"/>
    <property type="evidence" value="ECO:0007669"/>
    <property type="project" value="UniProtKB-KW"/>
</dbReference>
<keyword evidence="3" id="KW-0862">Zinc</keyword>
<feature type="domain" description="C2H2-type" evidence="6">
    <location>
        <begin position="203"/>
        <end position="232"/>
    </location>
</feature>
<dbReference type="AlphaFoldDB" id="A0AAW2HRF7"/>
<evidence type="ECO:0000313" key="7">
    <source>
        <dbReference type="EMBL" id="KAL0271938.1"/>
    </source>
</evidence>
<comment type="similarity">
    <text evidence="4">Belongs to the ZNF277 family.</text>
</comment>
<dbReference type="PANTHER" id="PTHR13267:SF3">
    <property type="entry name" value="ZINC FINGER PROTEIN 277"/>
    <property type="match status" value="1"/>
</dbReference>
<dbReference type="InterPro" id="IPR036236">
    <property type="entry name" value="Znf_C2H2_sf"/>
</dbReference>
<evidence type="ECO:0000259" key="6">
    <source>
        <dbReference type="PROSITE" id="PS50157"/>
    </source>
</evidence>
<evidence type="ECO:0000256" key="4">
    <source>
        <dbReference type="ARBA" id="ARBA00034119"/>
    </source>
</evidence>
<protein>
    <recommendedName>
        <fullName evidence="6">C2H2-type domain-containing protein</fullName>
    </recommendedName>
</protein>
<comment type="caution">
    <text evidence="7">The sequence shown here is derived from an EMBL/GenBank/DDBJ whole genome shotgun (WGS) entry which is preliminary data.</text>
</comment>
<accession>A0AAW2HRF7</accession>
<dbReference type="Pfam" id="PF12756">
    <property type="entry name" value="zf-C2H2_2"/>
    <property type="match status" value="2"/>
</dbReference>
<feature type="domain" description="C2H2-type" evidence="6">
    <location>
        <begin position="335"/>
        <end position="359"/>
    </location>
</feature>
<dbReference type="PANTHER" id="PTHR13267">
    <property type="entry name" value="ZINC FINGER PROTEIN 277"/>
    <property type="match status" value="1"/>
</dbReference>
<dbReference type="SUPFAM" id="SSF57667">
    <property type="entry name" value="beta-beta-alpha zinc fingers"/>
    <property type="match status" value="2"/>
</dbReference>
<dbReference type="SMART" id="SM00355">
    <property type="entry name" value="ZnF_C2H2"/>
    <property type="match status" value="3"/>
</dbReference>
<dbReference type="InterPro" id="IPR013087">
    <property type="entry name" value="Znf_C2H2_type"/>
</dbReference>
<keyword evidence="1" id="KW-0479">Metal-binding</keyword>
<reference evidence="7" key="1">
    <citation type="journal article" date="2024" name="Gigascience">
        <title>Chromosome-level genome of the poultry shaft louse Menopon gallinae provides insight into the host-switching and adaptive evolution of parasitic lice.</title>
        <authorList>
            <person name="Xu Y."/>
            <person name="Ma L."/>
            <person name="Liu S."/>
            <person name="Liang Y."/>
            <person name="Liu Q."/>
            <person name="He Z."/>
            <person name="Tian L."/>
            <person name="Duan Y."/>
            <person name="Cai W."/>
            <person name="Li H."/>
            <person name="Song F."/>
        </authorList>
    </citation>
    <scope>NUCLEOTIDE SEQUENCE</scope>
    <source>
        <strain evidence="7">Cailab_2023a</strain>
    </source>
</reference>